<feature type="domain" description="Activator of Hsp90 ATPase homologue 1/2-like C-terminal" evidence="3">
    <location>
        <begin position="15"/>
        <end position="139"/>
    </location>
</feature>
<feature type="region of interest" description="Disordered" evidence="2">
    <location>
        <begin position="152"/>
        <end position="192"/>
    </location>
</feature>
<dbReference type="InterPro" id="IPR013538">
    <property type="entry name" value="ASHA1/2-like_C"/>
</dbReference>
<dbReference type="SUPFAM" id="SSF55961">
    <property type="entry name" value="Bet v1-like"/>
    <property type="match status" value="1"/>
</dbReference>
<keyword evidence="5" id="KW-1185">Reference proteome</keyword>
<proteinExistence type="inferred from homology"/>
<sequence length="336" mass="34603">MIPLGPVVARSRMRAARAGVWSYVSDPGRRAEWWPELQLEPRIGGEIAERWSEGSGDATVSRDASGQVDVWVEGHAIGFTWREAGDLRDTAVLLTLRTQGSETGVTVTETGFDALPAPAERAAASQQGWEVLLAALSKAIDGAVAAGTIAAGEAPKPEPRPSDEAEEAEEQGAAAEAPGAVEPETNDETVPVERLPIETGGAPAGAIELAPEEIDGEVVEVETEISIEVDAEPQLGEHLELDTGVVPVIAPDAAPDAEDPQGSATVQGSAAAHDSADSDEAAGASGTGERDASGDAEAADAEAADAAEQKPAGHRRETDDASFTGDPDFDALIRGL</sequence>
<gene>
    <name evidence="4" type="ORF">Leucomu_11760</name>
</gene>
<evidence type="ECO:0000256" key="1">
    <source>
        <dbReference type="ARBA" id="ARBA00006817"/>
    </source>
</evidence>
<evidence type="ECO:0000256" key="2">
    <source>
        <dbReference type="SAM" id="MobiDB-lite"/>
    </source>
</evidence>
<protein>
    <recommendedName>
        <fullName evidence="3">Activator of Hsp90 ATPase homologue 1/2-like C-terminal domain-containing protein</fullName>
    </recommendedName>
</protein>
<reference evidence="4 5" key="1">
    <citation type="submission" date="2019-01" db="EMBL/GenBank/DDBJ databases">
        <title>Leucobacter muris sp. nov. isolated from the nose of a laboratory mouse.</title>
        <authorList>
            <person name="Benga L."/>
            <person name="Sproeer C."/>
            <person name="Schumann P."/>
            <person name="Verbarg S."/>
            <person name="Bunk B."/>
            <person name="Engelhardt E."/>
            <person name="Benten P.M."/>
            <person name="Sager M."/>
        </authorList>
    </citation>
    <scope>NUCLEOTIDE SEQUENCE [LARGE SCALE GENOMIC DNA]</scope>
    <source>
        <strain evidence="4 5">DSM 101948</strain>
    </source>
</reference>
<evidence type="ECO:0000313" key="5">
    <source>
        <dbReference type="Proteomes" id="UP000285768"/>
    </source>
</evidence>
<organism evidence="4 5">
    <name type="scientific">Leucobacter muris</name>
    <dbReference type="NCBI Taxonomy" id="1935379"/>
    <lineage>
        <taxon>Bacteria</taxon>
        <taxon>Bacillati</taxon>
        <taxon>Actinomycetota</taxon>
        <taxon>Actinomycetes</taxon>
        <taxon>Micrococcales</taxon>
        <taxon>Microbacteriaceae</taxon>
        <taxon>Leucobacter</taxon>
    </lineage>
</organism>
<accession>A0ABX5QHK0</accession>
<dbReference type="InterPro" id="IPR023393">
    <property type="entry name" value="START-like_dom_sf"/>
</dbReference>
<comment type="similarity">
    <text evidence="1">Belongs to the AHA1 family.</text>
</comment>
<name>A0ABX5QHK0_9MICO</name>
<feature type="region of interest" description="Disordered" evidence="2">
    <location>
        <begin position="251"/>
        <end position="336"/>
    </location>
</feature>
<dbReference type="Proteomes" id="UP000285768">
    <property type="component" value="Chromosome"/>
</dbReference>
<evidence type="ECO:0000259" key="3">
    <source>
        <dbReference type="Pfam" id="PF08327"/>
    </source>
</evidence>
<dbReference type="Gene3D" id="3.30.530.20">
    <property type="match status" value="1"/>
</dbReference>
<dbReference type="EMBL" id="CP035037">
    <property type="protein sequence ID" value="QAB18500.1"/>
    <property type="molecule type" value="Genomic_DNA"/>
</dbReference>
<dbReference type="Pfam" id="PF08327">
    <property type="entry name" value="AHSA1"/>
    <property type="match status" value="1"/>
</dbReference>
<evidence type="ECO:0000313" key="4">
    <source>
        <dbReference type="EMBL" id="QAB18500.1"/>
    </source>
</evidence>
<feature type="compositionally biased region" description="Low complexity" evidence="2">
    <location>
        <begin position="171"/>
        <end position="183"/>
    </location>
</feature>